<evidence type="ECO:0000313" key="5">
    <source>
        <dbReference type="Proteomes" id="UP001460270"/>
    </source>
</evidence>
<gene>
    <name evidence="4" type="ORF">WMY93_006157</name>
</gene>
<protein>
    <recommendedName>
        <fullName evidence="3">C-type lectin domain-containing protein</fullName>
    </recommendedName>
</protein>
<dbReference type="Pfam" id="PF00059">
    <property type="entry name" value="Lectin_C"/>
    <property type="match status" value="1"/>
</dbReference>
<evidence type="ECO:0000259" key="3">
    <source>
        <dbReference type="PROSITE" id="PS50041"/>
    </source>
</evidence>
<comment type="caution">
    <text evidence="4">The sequence shown here is derived from an EMBL/GenBank/DDBJ whole genome shotgun (WGS) entry which is preliminary data.</text>
</comment>
<evidence type="ECO:0000313" key="4">
    <source>
        <dbReference type="EMBL" id="KAK7929762.1"/>
    </source>
</evidence>
<dbReference type="InterPro" id="IPR016187">
    <property type="entry name" value="CTDL_fold"/>
</dbReference>
<evidence type="ECO:0000256" key="1">
    <source>
        <dbReference type="ARBA" id="ARBA00022734"/>
    </source>
</evidence>
<keyword evidence="1" id="KW-0430">Lectin</keyword>
<evidence type="ECO:0000256" key="2">
    <source>
        <dbReference type="ARBA" id="ARBA00023157"/>
    </source>
</evidence>
<dbReference type="PROSITE" id="PS00615">
    <property type="entry name" value="C_TYPE_LECTIN_1"/>
    <property type="match status" value="1"/>
</dbReference>
<keyword evidence="5" id="KW-1185">Reference proteome</keyword>
<dbReference type="CDD" id="cd03590">
    <property type="entry name" value="CLECT_DC-SIGN_like"/>
    <property type="match status" value="1"/>
</dbReference>
<accession>A0AAW0PSQ3</accession>
<dbReference type="GO" id="GO:0030246">
    <property type="term" value="F:carbohydrate binding"/>
    <property type="evidence" value="ECO:0007669"/>
    <property type="project" value="UniProtKB-KW"/>
</dbReference>
<dbReference type="Gene3D" id="3.10.100.10">
    <property type="entry name" value="Mannose-Binding Protein A, subunit A"/>
    <property type="match status" value="1"/>
</dbReference>
<dbReference type="EMBL" id="JBBPFD010000004">
    <property type="protein sequence ID" value="KAK7929762.1"/>
    <property type="molecule type" value="Genomic_DNA"/>
</dbReference>
<sequence>MAVYFHSSSSEISVDVGEIGEYQEISTNEPKSKPKYKHLNTVVLSFGLLCLLQATLNIALRLTLTETSEFPAGESFSSTRAPAPLNTTAERQNRMCESGWQRFWSRCYFVSPRAADFDRSRKDCESRGAQLVKINNRREQTFLTGLTAAAWIGMTDRNREGIWLWLDGTLVNKDQLQWAPGQPDDSNGGEDCGDIRNQTNFIGLNDSRCSSIMQWICEKPLK</sequence>
<proteinExistence type="predicted"/>
<dbReference type="InterPro" id="IPR016186">
    <property type="entry name" value="C-type_lectin-like/link_sf"/>
</dbReference>
<keyword evidence="2" id="KW-1015">Disulfide bond</keyword>
<feature type="domain" description="C-type lectin" evidence="3">
    <location>
        <begin position="103"/>
        <end position="218"/>
    </location>
</feature>
<dbReference type="InterPro" id="IPR033989">
    <property type="entry name" value="CD209-like_CTLD"/>
</dbReference>
<dbReference type="AlphaFoldDB" id="A0AAW0PSQ3"/>
<name>A0AAW0PSQ3_9GOBI</name>
<dbReference type="SMART" id="SM00034">
    <property type="entry name" value="CLECT"/>
    <property type="match status" value="1"/>
</dbReference>
<organism evidence="4 5">
    <name type="scientific">Mugilogobius chulae</name>
    <name type="common">yellowstripe goby</name>
    <dbReference type="NCBI Taxonomy" id="88201"/>
    <lineage>
        <taxon>Eukaryota</taxon>
        <taxon>Metazoa</taxon>
        <taxon>Chordata</taxon>
        <taxon>Craniata</taxon>
        <taxon>Vertebrata</taxon>
        <taxon>Euteleostomi</taxon>
        <taxon>Actinopterygii</taxon>
        <taxon>Neopterygii</taxon>
        <taxon>Teleostei</taxon>
        <taxon>Neoteleostei</taxon>
        <taxon>Acanthomorphata</taxon>
        <taxon>Gobiaria</taxon>
        <taxon>Gobiiformes</taxon>
        <taxon>Gobioidei</taxon>
        <taxon>Gobiidae</taxon>
        <taxon>Gobionellinae</taxon>
        <taxon>Mugilogobius</taxon>
    </lineage>
</organism>
<reference evidence="5" key="1">
    <citation type="submission" date="2024-04" db="EMBL/GenBank/DDBJ databases">
        <title>Salinicola lusitanus LLJ914,a marine bacterium isolated from the Okinawa Trough.</title>
        <authorList>
            <person name="Li J."/>
        </authorList>
    </citation>
    <scope>NUCLEOTIDE SEQUENCE [LARGE SCALE GENOMIC DNA]</scope>
</reference>
<dbReference type="PROSITE" id="PS50041">
    <property type="entry name" value="C_TYPE_LECTIN_2"/>
    <property type="match status" value="1"/>
</dbReference>
<dbReference type="SUPFAM" id="SSF56436">
    <property type="entry name" value="C-type lectin-like"/>
    <property type="match status" value="1"/>
</dbReference>
<dbReference type="PANTHER" id="PTHR22803">
    <property type="entry name" value="MANNOSE, PHOSPHOLIPASE, LECTIN RECEPTOR RELATED"/>
    <property type="match status" value="1"/>
</dbReference>
<dbReference type="InterPro" id="IPR018378">
    <property type="entry name" value="C-type_lectin_CS"/>
</dbReference>
<dbReference type="InterPro" id="IPR050111">
    <property type="entry name" value="C-type_lectin/snaclec_domain"/>
</dbReference>
<dbReference type="InterPro" id="IPR001304">
    <property type="entry name" value="C-type_lectin-like"/>
</dbReference>
<dbReference type="Proteomes" id="UP001460270">
    <property type="component" value="Unassembled WGS sequence"/>
</dbReference>